<name>A0A2A7HV62_BACCE</name>
<dbReference type="NCBIfam" id="TIGR04399">
    <property type="entry name" value="acc_Sec_SLAP"/>
    <property type="match status" value="1"/>
</dbReference>
<reference evidence="1 2" key="1">
    <citation type="submission" date="2017-09" db="EMBL/GenBank/DDBJ databases">
        <title>Large-scale bioinformatics analysis of Bacillus genomes uncovers conserved roles of natural products in bacterial physiology.</title>
        <authorList>
            <consortium name="Agbiome Team Llc"/>
            <person name="Bleich R.M."/>
            <person name="Grubbs K.J."/>
            <person name="Santa Maria K.C."/>
            <person name="Allen S.E."/>
            <person name="Farag S."/>
            <person name="Shank E.A."/>
            <person name="Bowers A."/>
        </authorList>
    </citation>
    <scope>NUCLEOTIDE SEQUENCE [LARGE SCALE GENOMIC DNA]</scope>
    <source>
        <strain evidence="1 2">AFS096845</strain>
    </source>
</reference>
<dbReference type="EMBL" id="NVLK01000036">
    <property type="protein sequence ID" value="PEC20764.1"/>
    <property type="molecule type" value="Genomic_DNA"/>
</dbReference>
<gene>
    <name evidence="1" type="ORF">COM96_17505</name>
</gene>
<dbReference type="NCBIfam" id="TIGR04398">
    <property type="entry name" value="SLAP_DUP"/>
    <property type="match status" value="2"/>
</dbReference>
<organism evidence="1 2">
    <name type="scientific">Bacillus cereus</name>
    <dbReference type="NCBI Taxonomy" id="1396"/>
    <lineage>
        <taxon>Bacteria</taxon>
        <taxon>Bacillati</taxon>
        <taxon>Bacillota</taxon>
        <taxon>Bacilli</taxon>
        <taxon>Bacillales</taxon>
        <taxon>Bacillaceae</taxon>
        <taxon>Bacillus</taxon>
        <taxon>Bacillus cereus group</taxon>
    </lineage>
</organism>
<dbReference type="AlphaFoldDB" id="A0A2A7HV62"/>
<dbReference type="Proteomes" id="UP000220006">
    <property type="component" value="Unassembled WGS sequence"/>
</dbReference>
<dbReference type="InterPro" id="IPR030910">
    <property type="entry name" value="SLAP_dom"/>
</dbReference>
<protein>
    <submittedName>
        <fullName evidence="1">Accessory Sec system S-layer assembly protein</fullName>
    </submittedName>
</protein>
<proteinExistence type="predicted"/>
<evidence type="ECO:0000313" key="1">
    <source>
        <dbReference type="EMBL" id="PEC20764.1"/>
    </source>
</evidence>
<dbReference type="InterPro" id="IPR030911">
    <property type="entry name" value="Sec_acc_SLAP"/>
</dbReference>
<evidence type="ECO:0000313" key="2">
    <source>
        <dbReference type="Proteomes" id="UP000220006"/>
    </source>
</evidence>
<sequence>MNFMLSFLKKARKKGRDSVISSSQLLGTEGDINNTKNVKPNLYFHPSWNEVSQEQKYIYQFLHKSLPTLQENQISLAGIESKKHENAYYITTFIRSSVKQPIQFETLTLSLLNKDGETCARQAFDLSLLEEIPSNVNMPWTFVFEENSITEATLSTEDWQLVFDLQGKHSLDLDPIWQERLSESAIMKLQEIVANLTPPAAGELNLLGLNATVEENGDLNATILIRNGYNQNITLEQLPLHIADCSGAVVAEETFALKEFQIKANSTKPWTFTFSADSVSKETIDLSKWKAFIPQQA</sequence>
<comment type="caution">
    <text evidence="1">The sequence shown here is derived from an EMBL/GenBank/DDBJ whole genome shotgun (WGS) entry which is preliminary data.</text>
</comment>
<accession>A0A2A7HV62</accession>